<evidence type="ECO:0000256" key="2">
    <source>
        <dbReference type="ARBA" id="ARBA00022490"/>
    </source>
</evidence>
<dbReference type="PIRSF" id="PIRSF000530">
    <property type="entry name" value="Galactokinase"/>
    <property type="match status" value="1"/>
</dbReference>
<dbReference type="FunFam" id="3.30.230.10:FF:000017">
    <property type="entry name" value="Galactokinase"/>
    <property type="match status" value="1"/>
</dbReference>
<dbReference type="EMBL" id="CP128400">
    <property type="protein sequence ID" value="WJW69364.1"/>
    <property type="molecule type" value="Genomic_DNA"/>
</dbReference>
<dbReference type="Proteomes" id="UP001431572">
    <property type="component" value="Chromosome 2"/>
</dbReference>
<dbReference type="GO" id="GO:0006012">
    <property type="term" value="P:galactose metabolic process"/>
    <property type="evidence" value="ECO:0007669"/>
    <property type="project" value="UniProtKB-UniRule"/>
</dbReference>
<evidence type="ECO:0000313" key="16">
    <source>
        <dbReference type="EMBL" id="WJW69364.1"/>
    </source>
</evidence>
<sequence length="404" mass="43656">MEESIRIEQVKIEFKKAFGVAPAFVARAPGRVNLIGEHTDYNGGFVLPVAIDRSVLIAIAPITDARHFELVSLEYNDSATFEPANLEPIVGKAPMWAKYVQGVMWALAQSGLLDLNGLPGAQLLIQGDVPRGAGLSSSAALEVAAALAFLHLGGSSFERVQMALACQKAENEYIGVKSGIMDQFISAMGEPDSALLIDTRSLEFRTIPLGLEELGYKIVAVDSAVPRTLAGSAYNKRRAECEEAARILSNQLGLPNRSQLRDISLSDFNNQAETLPETLRMRARHVITEDARTLEAIERMQAGFTNPANLRRFGELLNASHTSLSDDYEVSCAELDLLVDLAQAVPGVIGARMTGAGFGGCTVNIVATKCLPDFEEKVVQEYRQRTGLNAQSHICKAVRGGEIV</sequence>
<keyword evidence="7" id="KW-0067">ATP-binding</keyword>
<dbReference type="Gene3D" id="3.30.70.890">
    <property type="entry name" value="GHMP kinase, C-terminal domain"/>
    <property type="match status" value="1"/>
</dbReference>
<dbReference type="InterPro" id="IPR000705">
    <property type="entry name" value="Galactokinase"/>
</dbReference>
<dbReference type="InterPro" id="IPR013750">
    <property type="entry name" value="GHMP_kinase_C_dom"/>
</dbReference>
<evidence type="ECO:0000256" key="7">
    <source>
        <dbReference type="ARBA" id="ARBA00022840"/>
    </source>
</evidence>
<feature type="domain" description="GHMP kinase N-terminal" evidence="12">
    <location>
        <begin position="99"/>
        <end position="189"/>
    </location>
</feature>
<dbReference type="EMBL" id="JACATZ010000003">
    <property type="protein sequence ID" value="NWJ47452.1"/>
    <property type="molecule type" value="Genomic_DNA"/>
</dbReference>
<evidence type="ECO:0000256" key="9">
    <source>
        <dbReference type="ARBA" id="ARBA00023144"/>
    </source>
</evidence>
<evidence type="ECO:0000256" key="8">
    <source>
        <dbReference type="ARBA" id="ARBA00022842"/>
    </source>
</evidence>
<evidence type="ECO:0000259" key="12">
    <source>
        <dbReference type="Pfam" id="PF00288"/>
    </source>
</evidence>
<dbReference type="Proteomes" id="UP000521676">
    <property type="component" value="Unassembled WGS sequence"/>
</dbReference>
<comment type="similarity">
    <text evidence="1">Belongs to the GHMP kinase family. GalK subfamily.</text>
</comment>
<dbReference type="SUPFAM" id="SSF55060">
    <property type="entry name" value="GHMP Kinase, C-terminal domain"/>
    <property type="match status" value="1"/>
</dbReference>
<keyword evidence="6" id="KW-0418">Kinase</keyword>
<dbReference type="InterPro" id="IPR019741">
    <property type="entry name" value="Galactokinase_CS"/>
</dbReference>
<name>A0A8T7M642_9CHLR</name>
<dbReference type="PROSITE" id="PS00106">
    <property type="entry name" value="GALACTOKINASE"/>
    <property type="match status" value="1"/>
</dbReference>
<dbReference type="AlphaFoldDB" id="A0A8T7M642"/>
<evidence type="ECO:0000313" key="18">
    <source>
        <dbReference type="Proteomes" id="UP001431572"/>
    </source>
</evidence>
<organism evidence="15 17">
    <name type="scientific">Candidatus Chlorohelix allophototropha</name>
    <dbReference type="NCBI Taxonomy" id="3003348"/>
    <lineage>
        <taxon>Bacteria</taxon>
        <taxon>Bacillati</taxon>
        <taxon>Chloroflexota</taxon>
        <taxon>Chloroflexia</taxon>
        <taxon>Candidatus Chloroheliales</taxon>
        <taxon>Candidatus Chloroheliaceae</taxon>
        <taxon>Candidatus Chlorohelix</taxon>
    </lineage>
</organism>
<evidence type="ECO:0000256" key="6">
    <source>
        <dbReference type="ARBA" id="ARBA00022777"/>
    </source>
</evidence>
<dbReference type="SUPFAM" id="SSF54211">
    <property type="entry name" value="Ribosomal protein S5 domain 2-like"/>
    <property type="match status" value="1"/>
</dbReference>
<dbReference type="Pfam" id="PF00288">
    <property type="entry name" value="GHMP_kinases_N"/>
    <property type="match status" value="1"/>
</dbReference>
<dbReference type="PANTHER" id="PTHR10457:SF7">
    <property type="entry name" value="GALACTOKINASE-RELATED"/>
    <property type="match status" value="1"/>
</dbReference>
<evidence type="ECO:0000256" key="3">
    <source>
        <dbReference type="ARBA" id="ARBA00022679"/>
    </source>
</evidence>
<dbReference type="GO" id="GO:0005524">
    <property type="term" value="F:ATP binding"/>
    <property type="evidence" value="ECO:0007669"/>
    <property type="project" value="UniProtKB-UniRule"/>
</dbReference>
<keyword evidence="10" id="KW-0119">Carbohydrate metabolism</keyword>
<dbReference type="PROSITE" id="PS00627">
    <property type="entry name" value="GHMP_KINASES_ATP"/>
    <property type="match status" value="1"/>
</dbReference>
<proteinExistence type="inferred from homology"/>
<feature type="domain" description="GHMP kinase C-terminal" evidence="13">
    <location>
        <begin position="309"/>
        <end position="363"/>
    </location>
</feature>
<feature type="domain" description="Galactokinase N-terminal" evidence="14">
    <location>
        <begin position="13"/>
        <end position="61"/>
    </location>
</feature>
<dbReference type="PRINTS" id="PR00959">
    <property type="entry name" value="MEVGALKINASE"/>
</dbReference>
<evidence type="ECO:0000256" key="4">
    <source>
        <dbReference type="ARBA" id="ARBA00022723"/>
    </source>
</evidence>
<evidence type="ECO:0000256" key="11">
    <source>
        <dbReference type="NCBIfam" id="TIGR00131"/>
    </source>
</evidence>
<evidence type="ECO:0000256" key="5">
    <source>
        <dbReference type="ARBA" id="ARBA00022741"/>
    </source>
</evidence>
<evidence type="ECO:0000259" key="13">
    <source>
        <dbReference type="Pfam" id="PF08544"/>
    </source>
</evidence>
<reference evidence="15 17" key="1">
    <citation type="submission" date="2020-06" db="EMBL/GenBank/DDBJ databases">
        <title>Anoxygenic phototrophic Chloroflexota member uses a Type I reaction center.</title>
        <authorList>
            <person name="Tsuji J.M."/>
            <person name="Shaw N.A."/>
            <person name="Nagashima S."/>
            <person name="Venkiteswaran J."/>
            <person name="Schiff S.L."/>
            <person name="Hanada S."/>
            <person name="Tank M."/>
            <person name="Neufeld J.D."/>
        </authorList>
    </citation>
    <scope>NUCLEOTIDE SEQUENCE [LARGE SCALE GENOMIC DNA]</scope>
    <source>
        <strain evidence="15">L227-S17</strain>
    </source>
</reference>
<keyword evidence="8" id="KW-0460">Magnesium</keyword>
<dbReference type="PRINTS" id="PR00473">
    <property type="entry name" value="GALCTOKINASE"/>
</dbReference>
<dbReference type="GO" id="GO:0046872">
    <property type="term" value="F:metal ion binding"/>
    <property type="evidence" value="ECO:0007669"/>
    <property type="project" value="UniProtKB-KW"/>
</dbReference>
<dbReference type="InterPro" id="IPR036554">
    <property type="entry name" value="GHMP_kinase_C_sf"/>
</dbReference>
<keyword evidence="18" id="KW-1185">Reference proteome</keyword>
<dbReference type="Gene3D" id="3.30.230.10">
    <property type="match status" value="1"/>
</dbReference>
<keyword evidence="3 15" id="KW-0808">Transferase</keyword>
<dbReference type="InterPro" id="IPR006203">
    <property type="entry name" value="GHMP_knse_ATP-bd_CS"/>
</dbReference>
<evidence type="ECO:0000313" key="15">
    <source>
        <dbReference type="EMBL" id="NWJ47452.1"/>
    </source>
</evidence>
<dbReference type="RefSeq" id="WP_341471252.1">
    <property type="nucleotide sequence ID" value="NZ_CP128400.1"/>
</dbReference>
<dbReference type="FunFam" id="3.30.70.890:FF:000001">
    <property type="entry name" value="Galactokinase"/>
    <property type="match status" value="1"/>
</dbReference>
<dbReference type="InterPro" id="IPR006204">
    <property type="entry name" value="GHMP_kinase_N_dom"/>
</dbReference>
<keyword evidence="2" id="KW-0963">Cytoplasm</keyword>
<dbReference type="InterPro" id="IPR019539">
    <property type="entry name" value="GalKase_N"/>
</dbReference>
<dbReference type="Pfam" id="PF08544">
    <property type="entry name" value="GHMP_kinases_C"/>
    <property type="match status" value="1"/>
</dbReference>
<evidence type="ECO:0000313" key="17">
    <source>
        <dbReference type="Proteomes" id="UP000521676"/>
    </source>
</evidence>
<dbReference type="EC" id="2.7.1.6" evidence="11"/>
<protein>
    <recommendedName>
        <fullName evidence="11">Galactokinase</fullName>
        <ecNumber evidence="11">2.7.1.6</ecNumber>
    </recommendedName>
</protein>
<dbReference type="GO" id="GO:0004335">
    <property type="term" value="F:galactokinase activity"/>
    <property type="evidence" value="ECO:0007669"/>
    <property type="project" value="UniProtKB-UniRule"/>
</dbReference>
<dbReference type="PANTHER" id="PTHR10457">
    <property type="entry name" value="MEVALONATE KINASE/GALACTOKINASE"/>
    <property type="match status" value="1"/>
</dbReference>
<dbReference type="GO" id="GO:0005829">
    <property type="term" value="C:cytosol"/>
    <property type="evidence" value="ECO:0007669"/>
    <property type="project" value="TreeGrafter"/>
</dbReference>
<evidence type="ECO:0000256" key="10">
    <source>
        <dbReference type="ARBA" id="ARBA00023277"/>
    </source>
</evidence>
<keyword evidence="5" id="KW-0547">Nucleotide-binding</keyword>
<dbReference type="InterPro" id="IPR014721">
    <property type="entry name" value="Ribsml_uS5_D2-typ_fold_subgr"/>
</dbReference>
<keyword evidence="4" id="KW-0479">Metal-binding</keyword>
<gene>
    <name evidence="15" type="primary">galK</name>
    <name evidence="15" type="ORF">HXX08_16455</name>
    <name evidence="16" type="ORF">OZ401_002972</name>
</gene>
<dbReference type="NCBIfam" id="TIGR00131">
    <property type="entry name" value="gal_kin"/>
    <property type="match status" value="1"/>
</dbReference>
<dbReference type="Pfam" id="PF10509">
    <property type="entry name" value="GalKase_gal_bdg"/>
    <property type="match status" value="1"/>
</dbReference>
<reference evidence="16" key="2">
    <citation type="journal article" date="2024" name="Nature">
        <title>Anoxygenic phototroph of the Chloroflexota uses a type I reaction centre.</title>
        <authorList>
            <person name="Tsuji J.M."/>
            <person name="Shaw N.A."/>
            <person name="Nagashima S."/>
            <person name="Venkiteswaran J.J."/>
            <person name="Schiff S.L."/>
            <person name="Watanabe T."/>
            <person name="Fukui M."/>
            <person name="Hanada S."/>
            <person name="Tank M."/>
            <person name="Neufeld J.D."/>
        </authorList>
    </citation>
    <scope>NUCLEOTIDE SEQUENCE</scope>
    <source>
        <strain evidence="16">L227-S17</strain>
    </source>
</reference>
<keyword evidence="9" id="KW-0299">Galactose metabolism</keyword>
<evidence type="ECO:0000259" key="14">
    <source>
        <dbReference type="Pfam" id="PF10509"/>
    </source>
</evidence>
<evidence type="ECO:0000256" key="1">
    <source>
        <dbReference type="ARBA" id="ARBA00006566"/>
    </source>
</evidence>
<dbReference type="InterPro" id="IPR006206">
    <property type="entry name" value="Mevalonate/galactokinase"/>
</dbReference>
<dbReference type="InterPro" id="IPR020568">
    <property type="entry name" value="Ribosomal_Su5_D2-typ_SF"/>
</dbReference>
<accession>A0A8T7M642</accession>